<feature type="compositionally biased region" description="Low complexity" evidence="1">
    <location>
        <begin position="19"/>
        <end position="31"/>
    </location>
</feature>
<name>A0A8H7ZRC2_9FUNG</name>
<proteinExistence type="predicted"/>
<feature type="region of interest" description="Disordered" evidence="1">
    <location>
        <begin position="210"/>
        <end position="234"/>
    </location>
</feature>
<feature type="compositionally biased region" description="Polar residues" evidence="1">
    <location>
        <begin position="79"/>
        <end position="96"/>
    </location>
</feature>
<feature type="compositionally biased region" description="Low complexity" evidence="1">
    <location>
        <begin position="47"/>
        <end position="57"/>
    </location>
</feature>
<evidence type="ECO:0000313" key="2">
    <source>
        <dbReference type="EMBL" id="KAG5457757.1"/>
    </source>
</evidence>
<evidence type="ECO:0000256" key="1">
    <source>
        <dbReference type="SAM" id="MobiDB-lite"/>
    </source>
</evidence>
<feature type="compositionally biased region" description="Basic residues" evidence="1">
    <location>
        <begin position="216"/>
        <end position="234"/>
    </location>
</feature>
<gene>
    <name evidence="2" type="ORF">BJ554DRAFT_2151</name>
</gene>
<protein>
    <submittedName>
        <fullName evidence="2">Uncharacterized protein</fullName>
    </submittedName>
</protein>
<dbReference type="EMBL" id="JAEFCI010009516">
    <property type="protein sequence ID" value="KAG5457757.1"/>
    <property type="molecule type" value="Genomic_DNA"/>
</dbReference>
<dbReference type="AlphaFoldDB" id="A0A8H7ZRC2"/>
<feature type="compositionally biased region" description="Polar residues" evidence="1">
    <location>
        <begin position="138"/>
        <end position="148"/>
    </location>
</feature>
<organism evidence="2 3">
    <name type="scientific">Olpidium bornovanus</name>
    <dbReference type="NCBI Taxonomy" id="278681"/>
    <lineage>
        <taxon>Eukaryota</taxon>
        <taxon>Fungi</taxon>
        <taxon>Fungi incertae sedis</taxon>
        <taxon>Olpidiomycota</taxon>
        <taxon>Olpidiomycotina</taxon>
        <taxon>Olpidiomycetes</taxon>
        <taxon>Olpidiales</taxon>
        <taxon>Olpidiaceae</taxon>
        <taxon>Olpidium</taxon>
    </lineage>
</organism>
<sequence length="234" mass="24663">MKDLDPAHLQNPSNPPSSPAASRRQASPAQPLDRTGSGGRTARGEPRAAVAARCAVPTDSPLPSLAGTATKAMLRTSGFVSTAQRSNSRHLSTGQRDGSGMTAPTAEKLILVGSSGQSKACNLWNPAANEVLERHGVTNQQKHGSTTRSETRGECRHGARAQVWRQPPALRCAGRSRGARPGRIPVALRGHAETTVQPCAQLGLLTPPDLDVTSPARHRPWARVPRGRKSGNGI</sequence>
<feature type="region of interest" description="Disordered" evidence="1">
    <location>
        <begin position="79"/>
        <end position="102"/>
    </location>
</feature>
<reference evidence="2 3" key="1">
    <citation type="journal article" name="Sci. Rep.">
        <title>Genome-scale phylogenetic analyses confirm Olpidium as the closest living zoosporic fungus to the non-flagellated, terrestrial fungi.</title>
        <authorList>
            <person name="Chang Y."/>
            <person name="Rochon D."/>
            <person name="Sekimoto S."/>
            <person name="Wang Y."/>
            <person name="Chovatia M."/>
            <person name="Sandor L."/>
            <person name="Salamov A."/>
            <person name="Grigoriev I.V."/>
            <person name="Stajich J.E."/>
            <person name="Spatafora J.W."/>
        </authorList>
    </citation>
    <scope>NUCLEOTIDE SEQUENCE [LARGE SCALE GENOMIC DNA]</scope>
    <source>
        <strain evidence="2">S191</strain>
    </source>
</reference>
<accession>A0A8H7ZRC2</accession>
<dbReference type="Proteomes" id="UP000673691">
    <property type="component" value="Unassembled WGS sequence"/>
</dbReference>
<feature type="region of interest" description="Disordered" evidence="1">
    <location>
        <begin position="1"/>
        <end position="66"/>
    </location>
</feature>
<comment type="caution">
    <text evidence="2">The sequence shown here is derived from an EMBL/GenBank/DDBJ whole genome shotgun (WGS) entry which is preliminary data.</text>
</comment>
<keyword evidence="3" id="KW-1185">Reference proteome</keyword>
<feature type="region of interest" description="Disordered" evidence="1">
    <location>
        <begin position="138"/>
        <end position="161"/>
    </location>
</feature>
<evidence type="ECO:0000313" key="3">
    <source>
        <dbReference type="Proteomes" id="UP000673691"/>
    </source>
</evidence>